<dbReference type="EMBL" id="CP059833">
    <property type="protein sequence ID" value="QMV84967.1"/>
    <property type="molecule type" value="Genomic_DNA"/>
</dbReference>
<keyword evidence="1" id="KW-0227">DNA damage</keyword>
<dbReference type="PANTHER" id="PTHR32182:SF22">
    <property type="entry name" value="ATP-DEPENDENT ENDONUCLEASE, OLD FAMILY-RELATED"/>
    <property type="match status" value="1"/>
</dbReference>
<dbReference type="Gene3D" id="3.40.50.300">
    <property type="entry name" value="P-loop containing nucleotide triphosphate hydrolases"/>
    <property type="match status" value="2"/>
</dbReference>
<keyword evidence="1" id="KW-0742">SOS response</keyword>
<gene>
    <name evidence="3" type="ORF">HW450_11635</name>
</gene>
<dbReference type="Proteomes" id="UP000515570">
    <property type="component" value="Chromosome"/>
</dbReference>
<evidence type="ECO:0000259" key="2">
    <source>
        <dbReference type="SMART" id="SM00382"/>
    </source>
</evidence>
<reference evidence="3 4" key="1">
    <citation type="submission" date="2020-07" db="EMBL/GenBank/DDBJ databases">
        <title>non toxigenic Corynebacterium sp. nov from a clinical source.</title>
        <authorList>
            <person name="Bernier A.-M."/>
            <person name="Bernard K."/>
        </authorList>
    </citation>
    <scope>NUCLEOTIDE SEQUENCE [LARGE SCALE GENOMIC DNA]</scope>
    <source>
        <strain evidence="4">NML 93-0612</strain>
    </source>
</reference>
<name>A0A7G5FEC6_9CORY</name>
<dbReference type="RefSeq" id="WP_182385774.1">
    <property type="nucleotide sequence ID" value="NZ_CP059833.1"/>
</dbReference>
<evidence type="ECO:0000313" key="4">
    <source>
        <dbReference type="Proteomes" id="UP000515570"/>
    </source>
</evidence>
<evidence type="ECO:0000256" key="1">
    <source>
        <dbReference type="ARBA" id="ARBA00023236"/>
    </source>
</evidence>
<dbReference type="InterPro" id="IPR027417">
    <property type="entry name" value="P-loop_NTPase"/>
</dbReference>
<dbReference type="PANTHER" id="PTHR32182">
    <property type="entry name" value="DNA REPLICATION AND REPAIR PROTEIN RECF"/>
    <property type="match status" value="1"/>
</dbReference>
<organism evidence="3 4">
    <name type="scientific">Corynebacterium hindlerae</name>
    <dbReference type="NCBI Taxonomy" id="699041"/>
    <lineage>
        <taxon>Bacteria</taxon>
        <taxon>Bacillati</taxon>
        <taxon>Actinomycetota</taxon>
        <taxon>Actinomycetes</taxon>
        <taxon>Mycobacteriales</taxon>
        <taxon>Corynebacteriaceae</taxon>
        <taxon>Corynebacterium</taxon>
    </lineage>
</organism>
<dbReference type="SUPFAM" id="SSF52540">
    <property type="entry name" value="P-loop containing nucleoside triphosphate hydrolases"/>
    <property type="match status" value="1"/>
</dbReference>
<dbReference type="InterPro" id="IPR038729">
    <property type="entry name" value="Rad50/SbcC_AAA"/>
</dbReference>
<protein>
    <submittedName>
        <fullName evidence="3">AAA family ATPase</fullName>
    </submittedName>
</protein>
<sequence length="210" mass="23237">MFVDRIAARTAPVRGYACGLPVTRCLAKQRLWLRSPVTIFTGDNGSGKSTLIEALACKLGFNAEGGRQFEFLTTEWTTSELHKGLVVVGSETILGGYFLRAETHYNVSPQSRIRSHGESIMDVVEDNFFHKWLYILDEPEAGLSPIHQMALLGYIHRIATGGGQFIIATHSPIILGIPGADIIHITPAGFQRMTFDDHPLYRNYASYLGV</sequence>
<dbReference type="AlphaFoldDB" id="A0A7G5FEC6"/>
<feature type="domain" description="AAA+ ATPase" evidence="2">
    <location>
        <begin position="34"/>
        <end position="189"/>
    </location>
</feature>
<dbReference type="InterPro" id="IPR003959">
    <property type="entry name" value="ATPase_AAA_core"/>
</dbReference>
<proteinExistence type="predicted"/>
<dbReference type="Pfam" id="PF13476">
    <property type="entry name" value="AAA_23"/>
    <property type="match status" value="1"/>
</dbReference>
<dbReference type="GO" id="GO:0016887">
    <property type="term" value="F:ATP hydrolysis activity"/>
    <property type="evidence" value="ECO:0007669"/>
    <property type="project" value="InterPro"/>
</dbReference>
<dbReference type="SMART" id="SM00382">
    <property type="entry name" value="AAA"/>
    <property type="match status" value="1"/>
</dbReference>
<dbReference type="GO" id="GO:0006302">
    <property type="term" value="P:double-strand break repair"/>
    <property type="evidence" value="ECO:0007669"/>
    <property type="project" value="InterPro"/>
</dbReference>
<accession>A0A7G5FEC6</accession>
<evidence type="ECO:0000313" key="3">
    <source>
        <dbReference type="EMBL" id="QMV84967.1"/>
    </source>
</evidence>
<dbReference type="GO" id="GO:0009432">
    <property type="term" value="P:SOS response"/>
    <property type="evidence" value="ECO:0007669"/>
    <property type="project" value="UniProtKB-KW"/>
</dbReference>
<keyword evidence="4" id="KW-1185">Reference proteome</keyword>
<dbReference type="GO" id="GO:0000731">
    <property type="term" value="P:DNA synthesis involved in DNA repair"/>
    <property type="evidence" value="ECO:0007669"/>
    <property type="project" value="TreeGrafter"/>
</dbReference>
<dbReference type="Pfam" id="PF13304">
    <property type="entry name" value="AAA_21"/>
    <property type="match status" value="1"/>
</dbReference>
<dbReference type="InterPro" id="IPR003593">
    <property type="entry name" value="AAA+_ATPase"/>
</dbReference>